<dbReference type="AlphaFoldDB" id="A0A914YZK2"/>
<reference evidence="3" key="1">
    <citation type="submission" date="2022-11" db="UniProtKB">
        <authorList>
            <consortium name="WormBaseParasite"/>
        </authorList>
    </citation>
    <scope>IDENTIFICATION</scope>
</reference>
<feature type="compositionally biased region" description="Polar residues" evidence="1">
    <location>
        <begin position="303"/>
        <end position="314"/>
    </location>
</feature>
<feature type="compositionally biased region" description="Low complexity" evidence="1">
    <location>
        <begin position="255"/>
        <end position="266"/>
    </location>
</feature>
<evidence type="ECO:0000256" key="1">
    <source>
        <dbReference type="SAM" id="MobiDB-lite"/>
    </source>
</evidence>
<sequence length="325" mass="36228">MPAILSKIRKWIYNIQILAYIKRSCPSSYDEKLQKLMKEKEDLVASWRNPSLPEILDDLPADAERRRQLCVQRAERCKQLYDDLAGFKNLYKETIEKAGVLLTYNEKIHLTKPYSLFDPTCTCCFLELTFHFPPLAPPTNKSKTIEENSETAPLLENEVTEFEETVEVDGIERQQAPEVADDDDDIVVEEQTEFFSPMSKTSNDTFQSCEPIDSDTEMHTVRSGSSSTVDKESDDAAEDGDSSDGTWNAEDADVSGSSLSTASEGSVHMGEDSSDDDIMVDKSEDDEYIGGDDVATDTKENDISVNKGISNSSGIHPPPSSSFRD</sequence>
<feature type="compositionally biased region" description="Pro residues" evidence="1">
    <location>
        <begin position="316"/>
        <end position="325"/>
    </location>
</feature>
<keyword evidence="2" id="KW-1185">Reference proteome</keyword>
<feature type="compositionally biased region" description="Polar residues" evidence="1">
    <location>
        <begin position="198"/>
        <end position="208"/>
    </location>
</feature>
<feature type="compositionally biased region" description="Acidic residues" evidence="1">
    <location>
        <begin position="272"/>
        <end position="290"/>
    </location>
</feature>
<dbReference type="WBParaSite" id="PSU_v2.g5925.t1">
    <property type="protein sequence ID" value="PSU_v2.g5925.t1"/>
    <property type="gene ID" value="PSU_v2.g5925"/>
</dbReference>
<dbReference type="Proteomes" id="UP000887577">
    <property type="component" value="Unplaced"/>
</dbReference>
<evidence type="ECO:0000313" key="3">
    <source>
        <dbReference type="WBParaSite" id="PSU_v2.g5925.t1"/>
    </source>
</evidence>
<accession>A0A914YZK2</accession>
<organism evidence="2 3">
    <name type="scientific">Panagrolaimus superbus</name>
    <dbReference type="NCBI Taxonomy" id="310955"/>
    <lineage>
        <taxon>Eukaryota</taxon>
        <taxon>Metazoa</taxon>
        <taxon>Ecdysozoa</taxon>
        <taxon>Nematoda</taxon>
        <taxon>Chromadorea</taxon>
        <taxon>Rhabditida</taxon>
        <taxon>Tylenchina</taxon>
        <taxon>Panagrolaimomorpha</taxon>
        <taxon>Panagrolaimoidea</taxon>
        <taxon>Panagrolaimidae</taxon>
        <taxon>Panagrolaimus</taxon>
    </lineage>
</organism>
<evidence type="ECO:0000313" key="2">
    <source>
        <dbReference type="Proteomes" id="UP000887577"/>
    </source>
</evidence>
<proteinExistence type="predicted"/>
<feature type="region of interest" description="Disordered" evidence="1">
    <location>
        <begin position="193"/>
        <end position="325"/>
    </location>
</feature>
<name>A0A914YZK2_9BILA</name>
<protein>
    <submittedName>
        <fullName evidence="3">Uncharacterized protein</fullName>
    </submittedName>
</protein>
<feature type="compositionally biased region" description="Acidic residues" evidence="1">
    <location>
        <begin position="232"/>
        <end position="242"/>
    </location>
</feature>